<evidence type="ECO:0000313" key="3">
    <source>
        <dbReference type="EMBL" id="MFC5068142.1"/>
    </source>
</evidence>
<feature type="signal peptide" evidence="2">
    <location>
        <begin position="1"/>
        <end position="30"/>
    </location>
</feature>
<keyword evidence="2" id="KW-0732">Signal</keyword>
<sequence>MLVKHTNALARSLFAATLGLACAAALPALAQDKIAYPHKVVTLVTHSSPGGGSDVFLRDMTKYLKQVIDADFVVENVSGGSGAKAMAHMAKQKPDGSVFYATTPTYIYTSHMAELSANYTALEPLANFFYDPEVIYTRADAPFKTLKDVLDKAKAGRSAWGAANPGSLERITLEQMKKITGVNAAVVTSEGGGETMINVLNGTLDIAIGEVQELRSQLEGKQVRVLAVLSEAPLALLPGVPTAKDSGIDLAVRKFRGLAGPKGLPPEITKAWDQAIPKLLADPKYKADYEAANLVPAFIAHDDYVKFVDHFAMEQKTLLTEVGVVKKK</sequence>
<proteinExistence type="inferred from homology"/>
<dbReference type="Gene3D" id="3.40.190.150">
    <property type="entry name" value="Bordetella uptake gene, domain 1"/>
    <property type="match status" value="1"/>
</dbReference>
<protein>
    <submittedName>
        <fullName evidence="3">Tripartite tricarboxylate transporter substrate binding protein</fullName>
    </submittedName>
</protein>
<dbReference type="Pfam" id="PF03401">
    <property type="entry name" value="TctC"/>
    <property type="match status" value="1"/>
</dbReference>
<dbReference type="InterPro" id="IPR005064">
    <property type="entry name" value="BUG"/>
</dbReference>
<dbReference type="PANTHER" id="PTHR42928">
    <property type="entry name" value="TRICARBOXYLATE-BINDING PROTEIN"/>
    <property type="match status" value="1"/>
</dbReference>
<feature type="chain" id="PRO_5046792263" evidence="2">
    <location>
        <begin position="31"/>
        <end position="328"/>
    </location>
</feature>
<reference evidence="4" key="1">
    <citation type="journal article" date="2019" name="Int. J. Syst. Evol. Microbiol.">
        <title>The Global Catalogue of Microorganisms (GCM) 10K type strain sequencing project: providing services to taxonomists for standard genome sequencing and annotation.</title>
        <authorList>
            <consortium name="The Broad Institute Genomics Platform"/>
            <consortium name="The Broad Institute Genome Sequencing Center for Infectious Disease"/>
            <person name="Wu L."/>
            <person name="Ma J."/>
        </authorList>
    </citation>
    <scope>NUCLEOTIDE SEQUENCE [LARGE SCALE GENOMIC DNA]</scope>
    <source>
        <strain evidence="4">CGMCC 1.16444</strain>
    </source>
</reference>
<keyword evidence="4" id="KW-1185">Reference proteome</keyword>
<dbReference type="InterPro" id="IPR042100">
    <property type="entry name" value="Bug_dom1"/>
</dbReference>
<dbReference type="Proteomes" id="UP001595796">
    <property type="component" value="Unassembled WGS sequence"/>
</dbReference>
<dbReference type="PANTHER" id="PTHR42928:SF5">
    <property type="entry name" value="BLR1237 PROTEIN"/>
    <property type="match status" value="1"/>
</dbReference>
<gene>
    <name evidence="3" type="ORF">ACFPFW_08950</name>
</gene>
<dbReference type="RefSeq" id="WP_114957629.1">
    <property type="nucleotide sequence ID" value="NZ_JBHSJF010000006.1"/>
</dbReference>
<accession>A0ABV9Z307</accession>
<organism evidence="3 4">
    <name type="scientific">Flaviflagellibacter deserti</name>
    <dbReference type="NCBI Taxonomy" id="2267266"/>
    <lineage>
        <taxon>Bacteria</taxon>
        <taxon>Pseudomonadati</taxon>
        <taxon>Pseudomonadota</taxon>
        <taxon>Alphaproteobacteria</taxon>
        <taxon>Hyphomicrobiales</taxon>
        <taxon>Flaviflagellibacter</taxon>
    </lineage>
</organism>
<dbReference type="PIRSF" id="PIRSF017082">
    <property type="entry name" value="YflP"/>
    <property type="match status" value="1"/>
</dbReference>
<dbReference type="SUPFAM" id="SSF53850">
    <property type="entry name" value="Periplasmic binding protein-like II"/>
    <property type="match status" value="1"/>
</dbReference>
<evidence type="ECO:0000256" key="2">
    <source>
        <dbReference type="SAM" id="SignalP"/>
    </source>
</evidence>
<dbReference type="Gene3D" id="3.40.190.10">
    <property type="entry name" value="Periplasmic binding protein-like II"/>
    <property type="match status" value="1"/>
</dbReference>
<evidence type="ECO:0000256" key="1">
    <source>
        <dbReference type="ARBA" id="ARBA00006987"/>
    </source>
</evidence>
<evidence type="ECO:0000313" key="4">
    <source>
        <dbReference type="Proteomes" id="UP001595796"/>
    </source>
</evidence>
<dbReference type="CDD" id="cd07012">
    <property type="entry name" value="PBP2_Bug_TTT"/>
    <property type="match status" value="1"/>
</dbReference>
<comment type="caution">
    <text evidence="3">The sequence shown here is derived from an EMBL/GenBank/DDBJ whole genome shotgun (WGS) entry which is preliminary data.</text>
</comment>
<dbReference type="EMBL" id="JBHSJF010000006">
    <property type="protein sequence ID" value="MFC5068142.1"/>
    <property type="molecule type" value="Genomic_DNA"/>
</dbReference>
<name>A0ABV9Z307_9HYPH</name>
<dbReference type="PROSITE" id="PS51257">
    <property type="entry name" value="PROKAR_LIPOPROTEIN"/>
    <property type="match status" value="1"/>
</dbReference>
<comment type="similarity">
    <text evidence="1">Belongs to the UPF0065 (bug) family.</text>
</comment>